<dbReference type="GO" id="GO:0003824">
    <property type="term" value="F:catalytic activity"/>
    <property type="evidence" value="ECO:0007669"/>
    <property type="project" value="InterPro"/>
</dbReference>
<keyword evidence="3" id="KW-1185">Reference proteome</keyword>
<accession>A0A926DC13</accession>
<feature type="domain" description="Phosphoadenosine phosphosulphate reductase" evidence="1">
    <location>
        <begin position="38"/>
        <end position="113"/>
    </location>
</feature>
<name>A0A926DC13_9FIRM</name>
<dbReference type="Pfam" id="PF01507">
    <property type="entry name" value="PAPS_reduct"/>
    <property type="match status" value="2"/>
</dbReference>
<dbReference type="InterPro" id="IPR014729">
    <property type="entry name" value="Rossmann-like_a/b/a_fold"/>
</dbReference>
<gene>
    <name evidence="2" type="ORF">IAG03_11365</name>
</gene>
<dbReference type="InterPro" id="IPR002500">
    <property type="entry name" value="PAPS_reduct_dom"/>
</dbReference>
<dbReference type="PANTHER" id="PTHR43196:SF2">
    <property type="entry name" value="PHOSPHOADENOSINE PHOSPHOSULFATE REDUCTASE"/>
    <property type="match status" value="1"/>
</dbReference>
<dbReference type="EMBL" id="JACRSN010000019">
    <property type="protein sequence ID" value="MBC8534569.1"/>
    <property type="molecule type" value="Genomic_DNA"/>
</dbReference>
<evidence type="ECO:0000313" key="2">
    <source>
        <dbReference type="EMBL" id="MBC8534569.1"/>
    </source>
</evidence>
<dbReference type="Proteomes" id="UP000651482">
    <property type="component" value="Unassembled WGS sequence"/>
</dbReference>
<dbReference type="Gene3D" id="3.40.50.620">
    <property type="entry name" value="HUPs"/>
    <property type="match status" value="1"/>
</dbReference>
<dbReference type="AlphaFoldDB" id="A0A926DC13"/>
<proteinExistence type="predicted"/>
<organism evidence="2 3">
    <name type="scientific">Yeguia hominis</name>
    <dbReference type="NCBI Taxonomy" id="2763662"/>
    <lineage>
        <taxon>Bacteria</taxon>
        <taxon>Bacillati</taxon>
        <taxon>Bacillota</taxon>
        <taxon>Clostridia</taxon>
        <taxon>Eubacteriales</taxon>
        <taxon>Yeguiaceae</taxon>
        <taxon>Yeguia</taxon>
    </lineage>
</organism>
<feature type="domain" description="Phosphoadenosine phosphosulphate reductase" evidence="1">
    <location>
        <begin position="192"/>
        <end position="334"/>
    </location>
</feature>
<reference evidence="2" key="1">
    <citation type="submission" date="2020-08" db="EMBL/GenBank/DDBJ databases">
        <title>Genome public.</title>
        <authorList>
            <person name="Liu C."/>
            <person name="Sun Q."/>
        </authorList>
    </citation>
    <scope>NUCLEOTIDE SEQUENCE</scope>
    <source>
        <strain evidence="2">NSJ-40</strain>
    </source>
</reference>
<evidence type="ECO:0000259" key="1">
    <source>
        <dbReference type="Pfam" id="PF01507"/>
    </source>
</evidence>
<dbReference type="InterPro" id="IPR050128">
    <property type="entry name" value="Sulfate_adenylyltrnsfr_sub2"/>
</dbReference>
<protein>
    <submittedName>
        <fullName evidence="2">Phosphoadenosine phosphosulfate reductase family protein</fullName>
    </submittedName>
</protein>
<dbReference type="PANTHER" id="PTHR43196">
    <property type="entry name" value="SULFATE ADENYLYLTRANSFERASE SUBUNIT 2"/>
    <property type="match status" value="1"/>
</dbReference>
<evidence type="ECO:0000313" key="3">
    <source>
        <dbReference type="Proteomes" id="UP000651482"/>
    </source>
</evidence>
<dbReference type="SUPFAM" id="SSF52402">
    <property type="entry name" value="Adenine nucleotide alpha hydrolases-like"/>
    <property type="match status" value="2"/>
</dbReference>
<comment type="caution">
    <text evidence="2">The sequence shown here is derived from an EMBL/GenBank/DDBJ whole genome shotgun (WGS) entry which is preliminary data.</text>
</comment>
<dbReference type="RefSeq" id="WP_249320156.1">
    <property type="nucleotide sequence ID" value="NZ_JACRSN010000019.1"/>
</dbReference>
<sequence>MYMTYKELEKEQKKPLEEKIKASVHAIASGFAVCSHTPAIAFSGGKDSTVLWDLIRRYFPEEEKRTHVIFGNTGVEYPESLYFARRLGREWGGARFHETKPLRTERDGLKYEAQAEVLKWLVDQGRLDEVLKPDGKLKRTDILDEKCPPELWEKFRKSRLIWPKGTPKTYWWCVDQYGWPLLGKAFSKLKAHRINIDCFLKYSKSQSEKEETLAYYEILRQVKISQACCSILKKEPSEALQADLDVDVIFKGLMAAESRSRQTNFISRGYVFKSSRPHLKGDPFYHCNPLSTWTDDDIWEYIKLFDVPYSEIYKMGWTDADGAYHKIPRNGCMGCGTDLLYPNNHMAILRHTHPKAWKLFMGKGMAEEIRKLQMAKRNGQMSVLDFIADTDFLIENRPCAFDRIDQLVLGEMRTDEGLMEYDPMEEMEESL</sequence>